<organism evidence="3 4">
    <name type="scientific">Quercus lobata</name>
    <name type="common">Valley oak</name>
    <dbReference type="NCBI Taxonomy" id="97700"/>
    <lineage>
        <taxon>Eukaryota</taxon>
        <taxon>Viridiplantae</taxon>
        <taxon>Streptophyta</taxon>
        <taxon>Embryophyta</taxon>
        <taxon>Tracheophyta</taxon>
        <taxon>Spermatophyta</taxon>
        <taxon>Magnoliopsida</taxon>
        <taxon>eudicotyledons</taxon>
        <taxon>Gunneridae</taxon>
        <taxon>Pentapetalae</taxon>
        <taxon>rosids</taxon>
        <taxon>fabids</taxon>
        <taxon>Fagales</taxon>
        <taxon>Fagaceae</taxon>
        <taxon>Quercus</taxon>
    </lineage>
</organism>
<evidence type="ECO:0000313" key="3">
    <source>
        <dbReference type="EnsemblPlants" id="QL02p089231:mrna"/>
    </source>
</evidence>
<dbReference type="GO" id="GO:0009055">
    <property type="term" value="F:electron transfer activity"/>
    <property type="evidence" value="ECO:0007669"/>
    <property type="project" value="InterPro"/>
</dbReference>
<reference evidence="3" key="2">
    <citation type="submission" date="2021-01" db="UniProtKB">
        <authorList>
            <consortium name="EnsemblPlants"/>
        </authorList>
    </citation>
    <scope>IDENTIFICATION</scope>
</reference>
<dbReference type="AlphaFoldDB" id="A0A7N2L0A5"/>
<reference evidence="4" key="1">
    <citation type="journal article" date="2016" name="G3 (Bethesda)">
        <title>First Draft Assembly and Annotation of the Genome of a California Endemic Oak Quercus lobata Nee (Fagaceae).</title>
        <authorList>
            <person name="Sork V.L."/>
            <person name="Fitz-Gibbon S.T."/>
            <person name="Puiu D."/>
            <person name="Crepeau M."/>
            <person name="Gugger P.F."/>
            <person name="Sherman R."/>
            <person name="Stevens K."/>
            <person name="Langley C.H."/>
            <person name="Pellegrini M."/>
            <person name="Salzberg S.L."/>
        </authorList>
    </citation>
    <scope>NUCLEOTIDE SEQUENCE [LARGE SCALE GENOMIC DNA]</scope>
    <source>
        <strain evidence="4">cv. SW786</strain>
    </source>
</reference>
<proteinExistence type="predicted"/>
<evidence type="ECO:0000259" key="2">
    <source>
        <dbReference type="PROSITE" id="PS51485"/>
    </source>
</evidence>
<feature type="chain" id="PRO_5029798319" description="Phytocyanin domain-containing protein" evidence="1">
    <location>
        <begin position="28"/>
        <end position="71"/>
    </location>
</feature>
<sequence length="71" mass="7692">MASRMGLIGCLIVVVALLNGETTQVTAAVEYQVGDSLGWTVPPNISYYSNWASSKKFFVGDTLNAFIFNTL</sequence>
<dbReference type="Gene3D" id="2.60.40.420">
    <property type="entry name" value="Cupredoxins - blue copper proteins"/>
    <property type="match status" value="1"/>
</dbReference>
<evidence type="ECO:0000256" key="1">
    <source>
        <dbReference type="SAM" id="SignalP"/>
    </source>
</evidence>
<feature type="signal peptide" evidence="1">
    <location>
        <begin position="1"/>
        <end position="27"/>
    </location>
</feature>
<dbReference type="InterPro" id="IPR008972">
    <property type="entry name" value="Cupredoxin"/>
</dbReference>
<dbReference type="PROSITE" id="PS51485">
    <property type="entry name" value="PHYTOCYANIN"/>
    <property type="match status" value="1"/>
</dbReference>
<keyword evidence="1" id="KW-0732">Signal</keyword>
<dbReference type="Gramene" id="QL02p089231:mrna">
    <property type="protein sequence ID" value="QL02p089231:mrna"/>
    <property type="gene ID" value="QL02p089231"/>
</dbReference>
<dbReference type="Pfam" id="PF02298">
    <property type="entry name" value="Cu_bind_like"/>
    <property type="match status" value="1"/>
</dbReference>
<dbReference type="Proteomes" id="UP000594261">
    <property type="component" value="Chromosome 2"/>
</dbReference>
<accession>A0A7N2L0A5</accession>
<dbReference type="SUPFAM" id="SSF49503">
    <property type="entry name" value="Cupredoxins"/>
    <property type="match status" value="1"/>
</dbReference>
<dbReference type="EnsemblPlants" id="QL02p089231:mrna">
    <property type="protein sequence ID" value="QL02p089231:mrna"/>
    <property type="gene ID" value="QL02p089231"/>
</dbReference>
<protein>
    <recommendedName>
        <fullName evidence="2">Phytocyanin domain-containing protein</fullName>
    </recommendedName>
</protein>
<dbReference type="InterPro" id="IPR003245">
    <property type="entry name" value="Phytocyanin_dom"/>
</dbReference>
<name>A0A7N2L0A5_QUELO</name>
<feature type="domain" description="Phytocyanin" evidence="2">
    <location>
        <begin position="29"/>
        <end position="71"/>
    </location>
</feature>
<keyword evidence="4" id="KW-1185">Reference proteome</keyword>
<dbReference type="InParanoid" id="A0A7N2L0A5"/>
<evidence type="ECO:0000313" key="4">
    <source>
        <dbReference type="Proteomes" id="UP000594261"/>
    </source>
</evidence>